<comment type="caution">
    <text evidence="6">The sequence shown here is derived from an EMBL/GenBank/DDBJ whole genome shotgun (WGS) entry which is preliminary data.</text>
</comment>
<dbReference type="InterPro" id="IPR015797">
    <property type="entry name" value="NUDIX_hydrolase-like_dom_sf"/>
</dbReference>
<organism evidence="6 7">
    <name type="scientific">Amycolatopsis balhimycina DSM 5908</name>
    <dbReference type="NCBI Taxonomy" id="1081091"/>
    <lineage>
        <taxon>Bacteria</taxon>
        <taxon>Bacillati</taxon>
        <taxon>Actinomycetota</taxon>
        <taxon>Actinomycetes</taxon>
        <taxon>Pseudonocardiales</taxon>
        <taxon>Pseudonocardiaceae</taxon>
        <taxon>Amycolatopsis</taxon>
    </lineage>
</organism>
<protein>
    <submittedName>
        <fullName evidence="6">NUDIX hydrolase</fullName>
    </submittedName>
</protein>
<name>A0A428VYW1_AMYBA</name>
<comment type="cofactor">
    <cofactor evidence="1">
        <name>Mg(2+)</name>
        <dbReference type="ChEBI" id="CHEBI:18420"/>
    </cofactor>
</comment>
<dbReference type="Proteomes" id="UP000286716">
    <property type="component" value="Unassembled WGS sequence"/>
</dbReference>
<keyword evidence="3 4" id="KW-0378">Hydrolase</keyword>
<dbReference type="InterPro" id="IPR020476">
    <property type="entry name" value="Nudix_hydrolase"/>
</dbReference>
<dbReference type="PROSITE" id="PS51462">
    <property type="entry name" value="NUDIX"/>
    <property type="match status" value="1"/>
</dbReference>
<dbReference type="OrthoDB" id="9761969at2"/>
<evidence type="ECO:0000313" key="6">
    <source>
        <dbReference type="EMBL" id="RSM35996.1"/>
    </source>
</evidence>
<evidence type="ECO:0000313" key="7">
    <source>
        <dbReference type="Proteomes" id="UP000286716"/>
    </source>
</evidence>
<dbReference type="PANTHER" id="PTHR43046:SF14">
    <property type="entry name" value="MUTT_NUDIX FAMILY PROTEIN"/>
    <property type="match status" value="1"/>
</dbReference>
<dbReference type="PANTHER" id="PTHR43046">
    <property type="entry name" value="GDP-MANNOSE MANNOSYL HYDROLASE"/>
    <property type="match status" value="1"/>
</dbReference>
<gene>
    <name evidence="6" type="ORF">DMA12_42135</name>
</gene>
<evidence type="ECO:0000256" key="2">
    <source>
        <dbReference type="ARBA" id="ARBA00005582"/>
    </source>
</evidence>
<dbReference type="Gene3D" id="3.90.79.10">
    <property type="entry name" value="Nucleoside Triphosphate Pyrophosphohydrolase"/>
    <property type="match status" value="1"/>
</dbReference>
<dbReference type="AlphaFoldDB" id="A0A428VYW1"/>
<evidence type="ECO:0000256" key="1">
    <source>
        <dbReference type="ARBA" id="ARBA00001946"/>
    </source>
</evidence>
<evidence type="ECO:0000256" key="3">
    <source>
        <dbReference type="ARBA" id="ARBA00022801"/>
    </source>
</evidence>
<evidence type="ECO:0000259" key="5">
    <source>
        <dbReference type="PROSITE" id="PS51462"/>
    </source>
</evidence>
<dbReference type="InterPro" id="IPR020084">
    <property type="entry name" value="NUDIX_hydrolase_CS"/>
</dbReference>
<dbReference type="CDD" id="cd02883">
    <property type="entry name" value="NUDIX_Hydrolase"/>
    <property type="match status" value="1"/>
</dbReference>
<comment type="similarity">
    <text evidence="2 4">Belongs to the Nudix hydrolase family.</text>
</comment>
<reference evidence="6 7" key="1">
    <citation type="submission" date="2018-05" db="EMBL/GenBank/DDBJ databases">
        <title>Evolution of GPA BGCs.</title>
        <authorList>
            <person name="Waglechner N."/>
            <person name="Wright G.D."/>
        </authorList>
    </citation>
    <scope>NUCLEOTIDE SEQUENCE [LARGE SCALE GENOMIC DNA]</scope>
    <source>
        <strain evidence="6 7">DSM 5908</strain>
    </source>
</reference>
<accession>A0A428VYW1</accession>
<keyword evidence="7" id="KW-1185">Reference proteome</keyword>
<dbReference type="PROSITE" id="PS00893">
    <property type="entry name" value="NUDIX_BOX"/>
    <property type="match status" value="1"/>
</dbReference>
<dbReference type="InterPro" id="IPR000086">
    <property type="entry name" value="NUDIX_hydrolase_dom"/>
</dbReference>
<proteinExistence type="inferred from homology"/>
<dbReference type="EMBL" id="QHHU01000094">
    <property type="protein sequence ID" value="RSM35996.1"/>
    <property type="molecule type" value="Genomic_DNA"/>
</dbReference>
<dbReference type="SUPFAM" id="SSF55811">
    <property type="entry name" value="Nudix"/>
    <property type="match status" value="1"/>
</dbReference>
<evidence type="ECO:0000256" key="4">
    <source>
        <dbReference type="RuleBase" id="RU003476"/>
    </source>
</evidence>
<sequence length="143" mass="15285">MGSLGGLGVTSDEVRPPIAAAVIVQDGKVLLVKRRVKEGSLSWQFPAGEVEPGETGSQAAVRETQEETGLTVADVKVLGERVHPNTGRTMIYVACQVVDGSASVVDDEELVEFAWSSLGQIADYVPYPFYGPVQEYLNESLSS</sequence>
<dbReference type="PRINTS" id="PR00502">
    <property type="entry name" value="NUDIXFAMILY"/>
</dbReference>
<dbReference type="Pfam" id="PF00293">
    <property type="entry name" value="NUDIX"/>
    <property type="match status" value="1"/>
</dbReference>
<dbReference type="GO" id="GO:0016787">
    <property type="term" value="F:hydrolase activity"/>
    <property type="evidence" value="ECO:0007669"/>
    <property type="project" value="UniProtKB-KW"/>
</dbReference>
<feature type="domain" description="Nudix hydrolase" evidence="5">
    <location>
        <begin position="13"/>
        <end position="139"/>
    </location>
</feature>